<dbReference type="EMBL" id="BARS01031791">
    <property type="protein sequence ID" value="GAG22116.1"/>
    <property type="molecule type" value="Genomic_DNA"/>
</dbReference>
<sequence length="261" mass="29868">VKNYYSLEWMVDALDVLEMLFKIDDLNGDVNLTTMIHGVTNAQYLNPFETNLFGGFCMSVQDVMISDERQSKSVVFENTFNAIQSLEILSNEMNVGPVRDLLVDVDALITHVSRNLVETATEIYLLPLQDSSTEKALENTYQALHVLNVLGEPDLNHVKIQNFVEANLNYTNIKNIYFSYKIASLYDLSVQFDIAQTQSLVQSIYSEEFNQFYLTLDKEQIEPSVLGWVFEMARNDEVRLDVTYDNDINLGDYCYLSVELG</sequence>
<proteinExistence type="predicted"/>
<protein>
    <submittedName>
        <fullName evidence="1">Uncharacterized protein</fullName>
    </submittedName>
</protein>
<evidence type="ECO:0000313" key="1">
    <source>
        <dbReference type="EMBL" id="GAG22116.1"/>
    </source>
</evidence>
<accession>X0XAZ2</accession>
<dbReference type="AlphaFoldDB" id="X0XAZ2"/>
<comment type="caution">
    <text evidence="1">The sequence shown here is derived from an EMBL/GenBank/DDBJ whole genome shotgun (WGS) entry which is preliminary data.</text>
</comment>
<name>X0XAZ2_9ZZZZ</name>
<feature type="non-terminal residue" evidence="1">
    <location>
        <position position="1"/>
    </location>
</feature>
<feature type="non-terminal residue" evidence="1">
    <location>
        <position position="261"/>
    </location>
</feature>
<reference evidence="1" key="1">
    <citation type="journal article" date="2014" name="Front. Microbiol.">
        <title>High frequency of phylogenetically diverse reductive dehalogenase-homologous genes in deep subseafloor sedimentary metagenomes.</title>
        <authorList>
            <person name="Kawai M."/>
            <person name="Futagami T."/>
            <person name="Toyoda A."/>
            <person name="Takaki Y."/>
            <person name="Nishi S."/>
            <person name="Hori S."/>
            <person name="Arai W."/>
            <person name="Tsubouchi T."/>
            <person name="Morono Y."/>
            <person name="Uchiyama I."/>
            <person name="Ito T."/>
            <person name="Fujiyama A."/>
            <person name="Inagaki F."/>
            <person name="Takami H."/>
        </authorList>
    </citation>
    <scope>NUCLEOTIDE SEQUENCE</scope>
    <source>
        <strain evidence="1">Expedition CK06-06</strain>
    </source>
</reference>
<organism evidence="1">
    <name type="scientific">marine sediment metagenome</name>
    <dbReference type="NCBI Taxonomy" id="412755"/>
    <lineage>
        <taxon>unclassified sequences</taxon>
        <taxon>metagenomes</taxon>
        <taxon>ecological metagenomes</taxon>
    </lineage>
</organism>
<gene>
    <name evidence="1" type="ORF">S01H1_49419</name>
</gene>